<sequence length="189" mass="21478">MPCQAPHDQAETAFHTALISVLYPMGLVNSILHWGSATLTNKDGSRKAADGGWSPRGTLKRPSVVLEVAWSDTSAKLRRDCQYWVDPLKGEANMAIGIKIHKNAPHITFSQWEWNPELSRAIQTSCLNITKSDDGIQFNPQATPQLVIPFHLFFRRPAENSRERDLIFRAQDLIELATEVWDEQYHEQE</sequence>
<protein>
    <submittedName>
        <fullName evidence="1">Uncharacterized protein</fullName>
    </submittedName>
</protein>
<comment type="caution">
    <text evidence="1">The sequence shown here is derived from an EMBL/GenBank/DDBJ whole genome shotgun (WGS) entry which is preliminary data.</text>
</comment>
<dbReference type="Proteomes" id="UP001220324">
    <property type="component" value="Unassembled WGS sequence"/>
</dbReference>
<dbReference type="EMBL" id="JAQIZZ010000002">
    <property type="protein sequence ID" value="KAJ5553411.1"/>
    <property type="molecule type" value="Genomic_DNA"/>
</dbReference>
<evidence type="ECO:0000313" key="2">
    <source>
        <dbReference type="Proteomes" id="UP001220324"/>
    </source>
</evidence>
<reference evidence="1 2" key="1">
    <citation type="journal article" date="2023" name="IMA Fungus">
        <title>Comparative genomic study of the Penicillium genus elucidates a diverse pangenome and 15 lateral gene transfer events.</title>
        <authorList>
            <person name="Petersen C."/>
            <person name="Sorensen T."/>
            <person name="Nielsen M.R."/>
            <person name="Sondergaard T.E."/>
            <person name="Sorensen J.L."/>
            <person name="Fitzpatrick D.A."/>
            <person name="Frisvad J.C."/>
            <person name="Nielsen K.L."/>
        </authorList>
    </citation>
    <scope>NUCLEOTIDE SEQUENCE [LARGE SCALE GENOMIC DNA]</scope>
    <source>
        <strain evidence="1 2">IBT 35679</strain>
    </source>
</reference>
<organism evidence="1 2">
    <name type="scientific">Penicillium frequentans</name>
    <dbReference type="NCBI Taxonomy" id="3151616"/>
    <lineage>
        <taxon>Eukaryota</taxon>
        <taxon>Fungi</taxon>
        <taxon>Dikarya</taxon>
        <taxon>Ascomycota</taxon>
        <taxon>Pezizomycotina</taxon>
        <taxon>Eurotiomycetes</taxon>
        <taxon>Eurotiomycetidae</taxon>
        <taxon>Eurotiales</taxon>
        <taxon>Aspergillaceae</taxon>
        <taxon>Penicillium</taxon>
    </lineage>
</organism>
<evidence type="ECO:0000313" key="1">
    <source>
        <dbReference type="EMBL" id="KAJ5553411.1"/>
    </source>
</evidence>
<dbReference type="AlphaFoldDB" id="A0AAD6D4B3"/>
<keyword evidence="2" id="KW-1185">Reference proteome</keyword>
<proteinExistence type="predicted"/>
<gene>
    <name evidence="1" type="ORF">N7494_002789</name>
</gene>
<accession>A0AAD6D4B3</accession>
<name>A0AAD6D4B3_9EURO</name>